<protein>
    <submittedName>
        <fullName evidence="1">Uncharacterized protein</fullName>
    </submittedName>
</protein>
<dbReference type="Proteomes" id="UP000288291">
    <property type="component" value="Unassembled WGS sequence"/>
</dbReference>
<comment type="caution">
    <text evidence="1">The sequence shown here is derived from an EMBL/GenBank/DDBJ whole genome shotgun (WGS) entry which is preliminary data.</text>
</comment>
<dbReference type="AlphaFoldDB" id="A0A437SSA7"/>
<evidence type="ECO:0000313" key="2">
    <source>
        <dbReference type="Proteomes" id="UP000288291"/>
    </source>
</evidence>
<evidence type="ECO:0000313" key="1">
    <source>
        <dbReference type="EMBL" id="RVU69815.1"/>
    </source>
</evidence>
<accession>A0A437SSA7</accession>
<gene>
    <name evidence="1" type="ORF">EJK17_11095</name>
</gene>
<dbReference type="RefSeq" id="WP_103662665.1">
    <property type="nucleotide sequence ID" value="NZ_ML136928.1"/>
</dbReference>
<dbReference type="EMBL" id="RXIA01000061">
    <property type="protein sequence ID" value="RVU69815.1"/>
    <property type="molecule type" value="Genomic_DNA"/>
</dbReference>
<name>A0A437SSA7_9LACO</name>
<organism evidence="1 2">
    <name type="scientific">Lactobacillus xujianguonis</name>
    <dbReference type="NCBI Taxonomy" id="2495899"/>
    <lineage>
        <taxon>Bacteria</taxon>
        <taxon>Bacillati</taxon>
        <taxon>Bacillota</taxon>
        <taxon>Bacilli</taxon>
        <taxon>Lactobacillales</taxon>
        <taxon>Lactobacillaceae</taxon>
        <taxon>Lactobacillus</taxon>
    </lineage>
</organism>
<reference evidence="1 2" key="1">
    <citation type="submission" date="2018-12" db="EMBL/GenBank/DDBJ databases">
        <authorList>
            <person name="Meng J."/>
        </authorList>
    </citation>
    <scope>NUCLEOTIDE SEQUENCE [LARGE SCALE GENOMIC DNA]</scope>
    <source>
        <strain evidence="1 2">HT111-2</strain>
    </source>
</reference>
<proteinExistence type="predicted"/>
<sequence>MKILDKLLDKLFCTEYSPLVEEDYQALKKYHPSITKRQVYKVMVKSKLIDKEGNPTDFAIKNGYIAVEDDPESNKEAL</sequence>
<keyword evidence="2" id="KW-1185">Reference proteome</keyword>